<dbReference type="Gene3D" id="3.30.70.270">
    <property type="match status" value="1"/>
</dbReference>
<dbReference type="Gene3D" id="1.25.40.10">
    <property type="entry name" value="Tetratricopeptide repeat domain"/>
    <property type="match status" value="1"/>
</dbReference>
<gene>
    <name evidence="2" type="ORF">HNR67_001715</name>
</gene>
<sequence length="497" mass="54120">MTGVDLPRQEGDIPRQDREVRILLDSGRVVEANTLFDDVVVRSPAAEDGDRWRRATVLVYRAVVAWRLGRLPLALELAADGWTELETDQPKGPAAAQTIGMLAYLLEGIGHRRAGLDMMRLSVQVARDADDPHTLAHCLQRLGAALNFRAVDAPPEASGRIFAEASELLREGLQLVDTGYVHRALLGSYARALAGINELAAAERTARAAERLATAHEDRWGLAMCHWVLATVRHTQNRLTDARTMASRAVAEAEKINDTTLLLRFSLDLANICAELGDYVGESEALRRSVASGRKAVETLQEGLGQALEQRRLAVQAQRLAMAAQEAAARDPLTGLSNRLGLERAAPLLLESTAAKGRVPWLVLVDVDWFKGLNDDAGHAAGDVALREIAQLLRAECRADDVVARWAGDEFVVLLVDATDEWQDAGPAVAERIRSAVDCHDWSLVLGSTRRPTVSIGVAAGPANLDDLFDAADEALYRAKRHGRNRVEVHPPLLPSK</sequence>
<dbReference type="Pfam" id="PF00990">
    <property type="entry name" value="GGDEF"/>
    <property type="match status" value="1"/>
</dbReference>
<dbReference type="InterPro" id="IPR000160">
    <property type="entry name" value="GGDEF_dom"/>
</dbReference>
<dbReference type="Proteomes" id="UP000533598">
    <property type="component" value="Unassembled WGS sequence"/>
</dbReference>
<evidence type="ECO:0000313" key="3">
    <source>
        <dbReference type="Proteomes" id="UP000533598"/>
    </source>
</evidence>
<dbReference type="RefSeq" id="WP_312986797.1">
    <property type="nucleotide sequence ID" value="NZ_JACHMH010000001.1"/>
</dbReference>
<evidence type="ECO:0000259" key="1">
    <source>
        <dbReference type="PROSITE" id="PS50887"/>
    </source>
</evidence>
<dbReference type="InterPro" id="IPR011990">
    <property type="entry name" value="TPR-like_helical_dom_sf"/>
</dbReference>
<dbReference type="GO" id="GO:0043709">
    <property type="term" value="P:cell adhesion involved in single-species biofilm formation"/>
    <property type="evidence" value="ECO:0007669"/>
    <property type="project" value="TreeGrafter"/>
</dbReference>
<dbReference type="InterPro" id="IPR029787">
    <property type="entry name" value="Nucleotide_cyclase"/>
</dbReference>
<comment type="caution">
    <text evidence="2">The sequence shown here is derived from an EMBL/GenBank/DDBJ whole genome shotgun (WGS) entry which is preliminary data.</text>
</comment>
<dbReference type="GO" id="GO:1902201">
    <property type="term" value="P:negative regulation of bacterial-type flagellum-dependent cell motility"/>
    <property type="evidence" value="ECO:0007669"/>
    <property type="project" value="TreeGrafter"/>
</dbReference>
<proteinExistence type="predicted"/>
<organism evidence="2 3">
    <name type="scientific">Crossiella cryophila</name>
    <dbReference type="NCBI Taxonomy" id="43355"/>
    <lineage>
        <taxon>Bacteria</taxon>
        <taxon>Bacillati</taxon>
        <taxon>Actinomycetota</taxon>
        <taxon>Actinomycetes</taxon>
        <taxon>Pseudonocardiales</taxon>
        <taxon>Pseudonocardiaceae</taxon>
        <taxon>Crossiella</taxon>
    </lineage>
</organism>
<feature type="domain" description="GGDEF" evidence="1">
    <location>
        <begin position="358"/>
        <end position="492"/>
    </location>
</feature>
<dbReference type="PROSITE" id="PS50887">
    <property type="entry name" value="GGDEF"/>
    <property type="match status" value="1"/>
</dbReference>
<evidence type="ECO:0000313" key="2">
    <source>
        <dbReference type="EMBL" id="MBB4675597.1"/>
    </source>
</evidence>
<dbReference type="GO" id="GO:0052621">
    <property type="term" value="F:diguanylate cyclase activity"/>
    <property type="evidence" value="ECO:0007669"/>
    <property type="project" value="TreeGrafter"/>
</dbReference>
<name>A0A7W7C6T0_9PSEU</name>
<dbReference type="PANTHER" id="PTHR45138:SF9">
    <property type="entry name" value="DIGUANYLATE CYCLASE DGCM-RELATED"/>
    <property type="match status" value="1"/>
</dbReference>
<dbReference type="SUPFAM" id="SSF48452">
    <property type="entry name" value="TPR-like"/>
    <property type="match status" value="1"/>
</dbReference>
<dbReference type="InterPro" id="IPR050469">
    <property type="entry name" value="Diguanylate_Cyclase"/>
</dbReference>
<reference evidence="2 3" key="1">
    <citation type="submission" date="2020-08" db="EMBL/GenBank/DDBJ databases">
        <title>Sequencing the genomes of 1000 actinobacteria strains.</title>
        <authorList>
            <person name="Klenk H.-P."/>
        </authorList>
    </citation>
    <scope>NUCLEOTIDE SEQUENCE [LARGE SCALE GENOMIC DNA]</scope>
    <source>
        <strain evidence="2 3">DSM 44230</strain>
    </source>
</reference>
<dbReference type="AlphaFoldDB" id="A0A7W7C6T0"/>
<accession>A0A7W7C6T0</accession>
<dbReference type="PANTHER" id="PTHR45138">
    <property type="entry name" value="REGULATORY COMPONENTS OF SENSORY TRANSDUCTION SYSTEM"/>
    <property type="match status" value="1"/>
</dbReference>
<dbReference type="SUPFAM" id="SSF55073">
    <property type="entry name" value="Nucleotide cyclase"/>
    <property type="match status" value="1"/>
</dbReference>
<dbReference type="InterPro" id="IPR043128">
    <property type="entry name" value="Rev_trsase/Diguanyl_cyclase"/>
</dbReference>
<protein>
    <submittedName>
        <fullName evidence="2">Diguanylate cyclase (GGDEF)-like protein</fullName>
    </submittedName>
</protein>
<dbReference type="GO" id="GO:0005886">
    <property type="term" value="C:plasma membrane"/>
    <property type="evidence" value="ECO:0007669"/>
    <property type="project" value="TreeGrafter"/>
</dbReference>
<dbReference type="EMBL" id="JACHMH010000001">
    <property type="protein sequence ID" value="MBB4675597.1"/>
    <property type="molecule type" value="Genomic_DNA"/>
</dbReference>
<dbReference type="SMART" id="SM00267">
    <property type="entry name" value="GGDEF"/>
    <property type="match status" value="1"/>
</dbReference>
<dbReference type="CDD" id="cd01949">
    <property type="entry name" value="GGDEF"/>
    <property type="match status" value="1"/>
</dbReference>
<dbReference type="NCBIfam" id="TIGR00254">
    <property type="entry name" value="GGDEF"/>
    <property type="match status" value="1"/>
</dbReference>
<keyword evidence="3" id="KW-1185">Reference proteome</keyword>